<organism evidence="2 3">
    <name type="scientific">Fusarium oligoseptatum</name>
    <dbReference type="NCBI Taxonomy" id="2604345"/>
    <lineage>
        <taxon>Eukaryota</taxon>
        <taxon>Fungi</taxon>
        <taxon>Dikarya</taxon>
        <taxon>Ascomycota</taxon>
        <taxon>Pezizomycotina</taxon>
        <taxon>Sordariomycetes</taxon>
        <taxon>Hypocreomycetidae</taxon>
        <taxon>Hypocreales</taxon>
        <taxon>Nectriaceae</taxon>
        <taxon>Fusarium</taxon>
        <taxon>Fusarium solani species complex</taxon>
    </lineage>
</organism>
<dbReference type="InterPro" id="IPR012337">
    <property type="entry name" value="RNaseH-like_sf"/>
</dbReference>
<sequence>MAATTCFVDNTNFVSSMVDAIQGLPTTPPSLYVDLEGVNLCRHGSVSILQIYVLPHDRAYIIDVHTLGDQCFSTPEGNGVTFRQIPASQSIPNVFFDVRNDSDALYSHFNVNLAGVQDLQLMECSTRSRITLPPVNPSGLM</sequence>
<dbReference type="InterPro" id="IPR002562">
    <property type="entry name" value="3'-5'_exonuclease_dom"/>
</dbReference>
<dbReference type="Pfam" id="PF01612">
    <property type="entry name" value="DNA_pol_A_exo1"/>
    <property type="match status" value="1"/>
</dbReference>
<proteinExistence type="predicted"/>
<feature type="domain" description="3'-5' exonuclease" evidence="1">
    <location>
        <begin position="16"/>
        <end position="122"/>
    </location>
</feature>
<dbReference type="Proteomes" id="UP000287144">
    <property type="component" value="Unassembled WGS sequence"/>
</dbReference>
<comment type="caution">
    <text evidence="2">The sequence shown here is derived from an EMBL/GenBank/DDBJ whole genome shotgun (WGS) entry which is preliminary data.</text>
</comment>
<dbReference type="PANTHER" id="PTHR43040">
    <property type="entry name" value="RIBONUCLEASE D"/>
    <property type="match status" value="1"/>
</dbReference>
<evidence type="ECO:0000259" key="1">
    <source>
        <dbReference type="Pfam" id="PF01612"/>
    </source>
</evidence>
<dbReference type="SUPFAM" id="SSF53098">
    <property type="entry name" value="Ribonuclease H-like"/>
    <property type="match status" value="1"/>
</dbReference>
<dbReference type="PANTHER" id="PTHR43040:SF1">
    <property type="entry name" value="RIBONUCLEASE D"/>
    <property type="match status" value="1"/>
</dbReference>
<accession>A0A428RJY9</accession>
<protein>
    <recommendedName>
        <fullName evidence="1">3'-5' exonuclease domain-containing protein</fullName>
    </recommendedName>
</protein>
<dbReference type="GO" id="GO:0003676">
    <property type="term" value="F:nucleic acid binding"/>
    <property type="evidence" value="ECO:0007669"/>
    <property type="project" value="InterPro"/>
</dbReference>
<dbReference type="STRING" id="1325735.A0A428RJY9"/>
<dbReference type="GO" id="GO:0006139">
    <property type="term" value="P:nucleobase-containing compound metabolic process"/>
    <property type="evidence" value="ECO:0007669"/>
    <property type="project" value="InterPro"/>
</dbReference>
<name>A0A428RJY9_9HYPO</name>
<dbReference type="InterPro" id="IPR036397">
    <property type="entry name" value="RNaseH_sf"/>
</dbReference>
<evidence type="ECO:0000313" key="3">
    <source>
        <dbReference type="Proteomes" id="UP000287144"/>
    </source>
</evidence>
<dbReference type="GO" id="GO:0008408">
    <property type="term" value="F:3'-5' exonuclease activity"/>
    <property type="evidence" value="ECO:0007669"/>
    <property type="project" value="InterPro"/>
</dbReference>
<dbReference type="Gene3D" id="3.30.420.10">
    <property type="entry name" value="Ribonuclease H-like superfamily/Ribonuclease H"/>
    <property type="match status" value="1"/>
</dbReference>
<evidence type="ECO:0000313" key="2">
    <source>
        <dbReference type="EMBL" id="RSL77845.1"/>
    </source>
</evidence>
<keyword evidence="3" id="KW-1185">Reference proteome</keyword>
<dbReference type="EMBL" id="NKCK01000760">
    <property type="protein sequence ID" value="RSL77845.1"/>
    <property type="molecule type" value="Genomic_DNA"/>
</dbReference>
<dbReference type="AlphaFoldDB" id="A0A428RJY9"/>
<reference evidence="2 3" key="1">
    <citation type="submission" date="2017-06" db="EMBL/GenBank/DDBJ databases">
        <title>Comparative genomic analysis of Ambrosia Fusariam Clade fungi.</title>
        <authorList>
            <person name="Stajich J.E."/>
            <person name="Carrillo J."/>
            <person name="Kijimoto T."/>
            <person name="Eskalen A."/>
            <person name="O'Donnell K."/>
            <person name="Kasson M."/>
        </authorList>
    </citation>
    <scope>NUCLEOTIDE SEQUENCE [LARGE SCALE GENOMIC DNA]</scope>
    <source>
        <strain evidence="2 3">NRRL62579</strain>
    </source>
</reference>
<gene>
    <name evidence="2" type="ORF">CEP52_017682</name>
</gene>